<dbReference type="Gene3D" id="3.60.20.10">
    <property type="entry name" value="Glutamine Phosphoribosylpyrophosphate, subunit 1, domain 1"/>
    <property type="match status" value="1"/>
</dbReference>
<evidence type="ECO:0000256" key="4">
    <source>
        <dbReference type="ARBA" id="ARBA00022962"/>
    </source>
</evidence>
<dbReference type="Pfam" id="PF00733">
    <property type="entry name" value="Asn_synthase"/>
    <property type="match status" value="1"/>
</dbReference>
<keyword evidence="3" id="KW-0067">ATP-binding</keyword>
<comment type="similarity">
    <text evidence="1">Belongs to the asparagine synthetase family.</text>
</comment>
<dbReference type="NCBIfam" id="TIGR03104">
    <property type="entry name" value="trio_amidotrans"/>
    <property type="match status" value="1"/>
</dbReference>
<dbReference type="GO" id="GO:0006529">
    <property type="term" value="P:asparagine biosynthetic process"/>
    <property type="evidence" value="ECO:0007669"/>
    <property type="project" value="InterPro"/>
</dbReference>
<dbReference type="InterPro" id="IPR001962">
    <property type="entry name" value="Asn_synthase"/>
</dbReference>
<gene>
    <name evidence="6" type="ORF">LCGC14_0192830</name>
</gene>
<dbReference type="SUPFAM" id="SSF56235">
    <property type="entry name" value="N-terminal nucleophile aminohydrolases (Ntn hydrolases)"/>
    <property type="match status" value="1"/>
</dbReference>
<dbReference type="EMBL" id="LAZR01000082">
    <property type="protein sequence ID" value="KKN94019.1"/>
    <property type="molecule type" value="Genomic_DNA"/>
</dbReference>
<sequence length="590" mass="65996">MCGIAGEFRFDGSSAEMGAVERITQHMINRGPDSVGLWSQGPVGFGHRRLKIMDLHEASGQPMVDAELGLSLVFNGAIYNYPQLRTELEALGYRFFSGGDTEIVLKGYHAWGEELLPRMNGMFAFAIWERDGRRLFLARDRLGIKPLYLNRTGQRLRFASSLPALLQGGGVDTSIDPVALNHYLSFHAVVPAPRTMLAGVEKLPPATWLRIEADGSQQQVCWWNLEYGARADEQDLNFDDWQDRVLDSLRASVKRRNLAAVDVGVLLSGGVDSSLLVGLLREAGAEKLKTFSIGFADVHGEAGNEFQYSDLIAKHFATDHDQLMIPEQEILSELPNAFKAMNEPMVSHDCIAFFLLSREVSKHCKVVQSGQGADEIFAGYHWYPKVNEASDPLDAYKKAFMDRDYDEYRQTVMPSWAKHDYAGEFVRDHFAMPGASSGLDKAMRLDTTVMLVDDPVKRVDNMTMAWGLEARVPFLDHEVVELAARVPGRFKLPDEGKYVLKEASRKVIPAAVIDRPKGYFPVPGLKYLEGSTLDWVSEALTSQRARDRGLFNMEYVDTLLTEPKAHITPLRGSKLWQLAVLGLWMDAHGL</sequence>
<accession>A0A0F9UQR6</accession>
<dbReference type="InterPro" id="IPR014729">
    <property type="entry name" value="Rossmann-like_a/b/a_fold"/>
</dbReference>
<dbReference type="InterPro" id="IPR029055">
    <property type="entry name" value="Ntn_hydrolases_N"/>
</dbReference>
<keyword evidence="2" id="KW-0547">Nucleotide-binding</keyword>
<evidence type="ECO:0000256" key="3">
    <source>
        <dbReference type="ARBA" id="ARBA00022840"/>
    </source>
</evidence>
<dbReference type="InterPro" id="IPR051786">
    <property type="entry name" value="ASN_synthetase/amidase"/>
</dbReference>
<dbReference type="AlphaFoldDB" id="A0A0F9UQR6"/>
<dbReference type="PANTHER" id="PTHR43284:SF1">
    <property type="entry name" value="ASPARAGINE SYNTHETASE"/>
    <property type="match status" value="1"/>
</dbReference>
<dbReference type="InterPro" id="IPR017932">
    <property type="entry name" value="GATase_2_dom"/>
</dbReference>
<protein>
    <recommendedName>
        <fullName evidence="5">Glutamine amidotransferase type-2 domain-containing protein</fullName>
    </recommendedName>
</protein>
<evidence type="ECO:0000256" key="1">
    <source>
        <dbReference type="ARBA" id="ARBA00005752"/>
    </source>
</evidence>
<dbReference type="PIRSF" id="PIRSF001589">
    <property type="entry name" value="Asn_synthetase_glu-h"/>
    <property type="match status" value="1"/>
</dbReference>
<name>A0A0F9UQR6_9ZZZZ</name>
<reference evidence="6" key="1">
    <citation type="journal article" date="2015" name="Nature">
        <title>Complex archaea that bridge the gap between prokaryotes and eukaryotes.</title>
        <authorList>
            <person name="Spang A."/>
            <person name="Saw J.H."/>
            <person name="Jorgensen S.L."/>
            <person name="Zaremba-Niedzwiedzka K."/>
            <person name="Martijn J."/>
            <person name="Lind A.E."/>
            <person name="van Eijk R."/>
            <person name="Schleper C."/>
            <person name="Guy L."/>
            <person name="Ettema T.J."/>
        </authorList>
    </citation>
    <scope>NUCLEOTIDE SEQUENCE</scope>
</reference>
<evidence type="ECO:0000259" key="5">
    <source>
        <dbReference type="PROSITE" id="PS51278"/>
    </source>
</evidence>
<dbReference type="InterPro" id="IPR017535">
    <property type="entry name" value="Asparagine_synth"/>
</dbReference>
<comment type="caution">
    <text evidence="6">The sequence shown here is derived from an EMBL/GenBank/DDBJ whole genome shotgun (WGS) entry which is preliminary data.</text>
</comment>
<keyword evidence="4" id="KW-0315">Glutamine amidotransferase</keyword>
<dbReference type="GO" id="GO:0004066">
    <property type="term" value="F:asparagine synthase (glutamine-hydrolyzing) activity"/>
    <property type="evidence" value="ECO:0007669"/>
    <property type="project" value="InterPro"/>
</dbReference>
<dbReference type="Pfam" id="PF13537">
    <property type="entry name" value="GATase_7"/>
    <property type="match status" value="1"/>
</dbReference>
<proteinExistence type="inferred from homology"/>
<dbReference type="GO" id="GO:0005829">
    <property type="term" value="C:cytosol"/>
    <property type="evidence" value="ECO:0007669"/>
    <property type="project" value="TreeGrafter"/>
</dbReference>
<evidence type="ECO:0000313" key="6">
    <source>
        <dbReference type="EMBL" id="KKN94019.1"/>
    </source>
</evidence>
<dbReference type="PANTHER" id="PTHR43284">
    <property type="entry name" value="ASPARAGINE SYNTHETASE (GLUTAMINE-HYDROLYZING)"/>
    <property type="match status" value="1"/>
</dbReference>
<dbReference type="CDD" id="cd00712">
    <property type="entry name" value="AsnB"/>
    <property type="match status" value="1"/>
</dbReference>
<dbReference type="InterPro" id="IPR006426">
    <property type="entry name" value="Asn_synth_AEB"/>
</dbReference>
<dbReference type="PROSITE" id="PS51278">
    <property type="entry name" value="GATASE_TYPE_2"/>
    <property type="match status" value="1"/>
</dbReference>
<feature type="domain" description="Glutamine amidotransferase type-2" evidence="5">
    <location>
        <begin position="2"/>
        <end position="214"/>
    </location>
</feature>
<dbReference type="SUPFAM" id="SSF52402">
    <property type="entry name" value="Adenine nucleotide alpha hydrolases-like"/>
    <property type="match status" value="1"/>
</dbReference>
<evidence type="ECO:0000256" key="2">
    <source>
        <dbReference type="ARBA" id="ARBA00022741"/>
    </source>
</evidence>
<dbReference type="CDD" id="cd01991">
    <property type="entry name" value="Asn_synthase_B_C"/>
    <property type="match status" value="1"/>
</dbReference>
<organism evidence="6">
    <name type="scientific">marine sediment metagenome</name>
    <dbReference type="NCBI Taxonomy" id="412755"/>
    <lineage>
        <taxon>unclassified sequences</taxon>
        <taxon>metagenomes</taxon>
        <taxon>ecological metagenomes</taxon>
    </lineage>
</organism>
<dbReference type="GO" id="GO:0005524">
    <property type="term" value="F:ATP binding"/>
    <property type="evidence" value="ECO:0007669"/>
    <property type="project" value="UniProtKB-KW"/>
</dbReference>
<dbReference type="NCBIfam" id="TIGR01536">
    <property type="entry name" value="asn_synth_AEB"/>
    <property type="match status" value="1"/>
</dbReference>
<dbReference type="InterPro" id="IPR033738">
    <property type="entry name" value="AsnB_N"/>
</dbReference>
<dbReference type="Gene3D" id="3.40.50.620">
    <property type="entry name" value="HUPs"/>
    <property type="match status" value="1"/>
</dbReference>